<accession>A0ABS5KI76</accession>
<keyword evidence="6" id="KW-1185">Reference proteome</keyword>
<dbReference type="PANTHER" id="PTHR22911">
    <property type="entry name" value="ACYL-MALONYL CONDENSING ENZYME-RELATED"/>
    <property type="match status" value="1"/>
</dbReference>
<name>A0ABS5KI76_9ACTN</name>
<comment type="caution">
    <text evidence="5">The sequence shown here is derived from an EMBL/GenBank/DDBJ whole genome shotgun (WGS) entry which is preliminary data.</text>
</comment>
<feature type="transmembrane region" description="Helical" evidence="3">
    <location>
        <begin position="92"/>
        <end position="113"/>
    </location>
</feature>
<dbReference type="EMBL" id="JAAFYZ010000009">
    <property type="protein sequence ID" value="MBS2546084.1"/>
    <property type="molecule type" value="Genomic_DNA"/>
</dbReference>
<evidence type="ECO:0000313" key="6">
    <source>
        <dbReference type="Proteomes" id="UP000730482"/>
    </source>
</evidence>
<feature type="domain" description="EamA" evidence="4">
    <location>
        <begin position="179"/>
        <end position="312"/>
    </location>
</feature>
<proteinExistence type="inferred from homology"/>
<evidence type="ECO:0000256" key="2">
    <source>
        <dbReference type="SAM" id="MobiDB-lite"/>
    </source>
</evidence>
<gene>
    <name evidence="5" type="ORF">KGQ19_04310</name>
</gene>
<keyword evidence="3" id="KW-0812">Transmembrane</keyword>
<feature type="domain" description="EamA" evidence="4">
    <location>
        <begin position="40"/>
        <end position="166"/>
    </location>
</feature>
<dbReference type="SUPFAM" id="SSF103481">
    <property type="entry name" value="Multidrug resistance efflux transporter EmrE"/>
    <property type="match status" value="2"/>
</dbReference>
<keyword evidence="3" id="KW-1133">Transmembrane helix</keyword>
<feature type="transmembrane region" description="Helical" evidence="3">
    <location>
        <begin position="119"/>
        <end position="139"/>
    </location>
</feature>
<evidence type="ECO:0000259" key="4">
    <source>
        <dbReference type="Pfam" id="PF00892"/>
    </source>
</evidence>
<sequence>MTADSAATVPVGGPSGTPSAPLRVSAVHRPPKADVAVLGVAVTAVGTSGPLIAAAAAPAMAIAFWRNAIAAAVFAPYVLLRRNLRAELRGLGRRTTLLALVSGLILGAHFATWTPSAKMSSVASATAFAATQPIFAAIVAKVLGHHVPRRAFGGIAVAFVGVIVLSGVDFHASARAFQGDLLALSAAAFAAVYMTIGGEVRKTASLPTYAFLCYGAASVFLIGAAVATGSSLVGFGANAWLKIGALTLLAQFLGHTLFNRVVKTTSATVISTAILLEVPTAAVIAAVFLHQIPSVWAIPGAVLILGGLLLVVTANRGQSAH</sequence>
<dbReference type="Proteomes" id="UP000730482">
    <property type="component" value="Unassembled WGS sequence"/>
</dbReference>
<feature type="transmembrane region" description="Helical" evidence="3">
    <location>
        <begin position="208"/>
        <end position="227"/>
    </location>
</feature>
<dbReference type="InterPro" id="IPR000620">
    <property type="entry name" value="EamA_dom"/>
</dbReference>
<keyword evidence="3" id="KW-0472">Membrane</keyword>
<reference evidence="5 6" key="1">
    <citation type="submission" date="2020-02" db="EMBL/GenBank/DDBJ databases">
        <title>Acidophilic actinobacteria isolated from forest soil.</title>
        <authorList>
            <person name="Golinska P."/>
        </authorList>
    </citation>
    <scope>NUCLEOTIDE SEQUENCE [LARGE SCALE GENOMIC DNA]</scope>
    <source>
        <strain evidence="5 6">NL8</strain>
    </source>
</reference>
<evidence type="ECO:0000256" key="3">
    <source>
        <dbReference type="SAM" id="Phobius"/>
    </source>
</evidence>
<dbReference type="PANTHER" id="PTHR22911:SF76">
    <property type="entry name" value="EAMA DOMAIN-CONTAINING PROTEIN"/>
    <property type="match status" value="1"/>
</dbReference>
<feature type="transmembrane region" description="Helical" evidence="3">
    <location>
        <begin position="35"/>
        <end position="57"/>
    </location>
</feature>
<feature type="transmembrane region" description="Helical" evidence="3">
    <location>
        <begin position="63"/>
        <end position="80"/>
    </location>
</feature>
<dbReference type="RefSeq" id="WP_212007739.1">
    <property type="nucleotide sequence ID" value="NZ_JAAFYZ010000009.1"/>
</dbReference>
<feature type="transmembrane region" description="Helical" evidence="3">
    <location>
        <begin position="151"/>
        <end position="170"/>
    </location>
</feature>
<feature type="region of interest" description="Disordered" evidence="2">
    <location>
        <begin position="1"/>
        <end position="21"/>
    </location>
</feature>
<evidence type="ECO:0000256" key="1">
    <source>
        <dbReference type="ARBA" id="ARBA00007362"/>
    </source>
</evidence>
<dbReference type="InterPro" id="IPR037185">
    <property type="entry name" value="EmrE-like"/>
</dbReference>
<feature type="transmembrane region" description="Helical" evidence="3">
    <location>
        <begin position="176"/>
        <end position="196"/>
    </location>
</feature>
<feature type="transmembrane region" description="Helical" evidence="3">
    <location>
        <begin position="270"/>
        <end position="289"/>
    </location>
</feature>
<feature type="transmembrane region" description="Helical" evidence="3">
    <location>
        <begin position="295"/>
        <end position="314"/>
    </location>
</feature>
<feature type="transmembrane region" description="Helical" evidence="3">
    <location>
        <begin position="239"/>
        <end position="258"/>
    </location>
</feature>
<evidence type="ECO:0000313" key="5">
    <source>
        <dbReference type="EMBL" id="MBS2546084.1"/>
    </source>
</evidence>
<organism evidence="5 6">
    <name type="scientific">Catenulispora pinistramenti</name>
    <dbReference type="NCBI Taxonomy" id="2705254"/>
    <lineage>
        <taxon>Bacteria</taxon>
        <taxon>Bacillati</taxon>
        <taxon>Actinomycetota</taxon>
        <taxon>Actinomycetes</taxon>
        <taxon>Catenulisporales</taxon>
        <taxon>Catenulisporaceae</taxon>
        <taxon>Catenulispora</taxon>
    </lineage>
</organism>
<protein>
    <submittedName>
        <fullName evidence="5">DMT family transporter</fullName>
    </submittedName>
</protein>
<comment type="similarity">
    <text evidence="1">Belongs to the EamA transporter family.</text>
</comment>
<dbReference type="Pfam" id="PF00892">
    <property type="entry name" value="EamA"/>
    <property type="match status" value="2"/>
</dbReference>